<name>A0A060D3K7_9GAMA</name>
<organism evidence="3 4">
    <name type="scientific">Bovine gammaherpesvirus 6</name>
    <dbReference type="NCBI Taxonomy" id="1504288"/>
    <lineage>
        <taxon>Viruses</taxon>
        <taxon>Duplodnaviria</taxon>
        <taxon>Heunggongvirae</taxon>
        <taxon>Peploviricota</taxon>
        <taxon>Herviviricetes</taxon>
        <taxon>Herpesvirales</taxon>
        <taxon>Orthoherpesviridae</taxon>
        <taxon>Gammaherpesvirinae</taxon>
        <taxon>Macavirus</taxon>
        <taxon>Macavirus bovinegamma6</taxon>
    </lineage>
</organism>
<dbReference type="RefSeq" id="YP_009041984.1">
    <property type="nucleotide sequence ID" value="NC_024303.1"/>
</dbReference>
<evidence type="ECO:0000313" key="3">
    <source>
        <dbReference type="EMBL" id="AIB03160.1"/>
    </source>
</evidence>
<dbReference type="EMBL" id="KJ705001">
    <property type="protein sequence ID" value="AIB03160.1"/>
    <property type="molecule type" value="Genomic_DNA"/>
</dbReference>
<dbReference type="GeneID" id="19620139"/>
<evidence type="ECO:0000313" key="4">
    <source>
        <dbReference type="Proteomes" id="UP000121539"/>
    </source>
</evidence>
<dbReference type="Proteomes" id="UP000121539">
    <property type="component" value="Segment"/>
</dbReference>
<keyword evidence="2" id="KW-0899">Viral immunoevasion</keyword>
<keyword evidence="2" id="KW-0945">Host-virus interaction</keyword>
<protein>
    <submittedName>
        <fullName evidence="3">Bov2.b3</fullName>
    </submittedName>
</protein>
<proteinExistence type="predicted"/>
<evidence type="ECO:0000256" key="2">
    <source>
        <dbReference type="ARBA" id="ARBA00023280"/>
    </source>
</evidence>
<dbReference type="KEGG" id="vg:19620139"/>
<evidence type="ECO:0000256" key="1">
    <source>
        <dbReference type="ARBA" id="ARBA00022938"/>
    </source>
</evidence>
<dbReference type="Gene3D" id="1.20.1250.10">
    <property type="match status" value="1"/>
</dbReference>
<dbReference type="SUPFAM" id="SSF47266">
    <property type="entry name" value="4-helical cytokines"/>
    <property type="match status" value="1"/>
</dbReference>
<dbReference type="InterPro" id="IPR009079">
    <property type="entry name" value="4_helix_cytokine-like_core"/>
</dbReference>
<gene>
    <name evidence="3" type="primary">Bov2.b3</name>
    <name evidence="3" type="ORF">BoHV6Bov2.b3</name>
</gene>
<reference evidence="3 4" key="1">
    <citation type="journal article" date="2014" name="J. Gen. Virol.">
        <title>Novel gammaherpesvirus functions encoded by bovine herpesvirus 6 (bovine lymphotropic virus).</title>
        <authorList>
            <person name="Jia J."/>
            <person name="Delhon G."/>
            <person name="Tulman E.R."/>
            <person name="Diel D.G."/>
            <person name="Osorio F.A."/>
            <person name="Wen X."/>
            <person name="Kutish G.F."/>
            <person name="Rock D.L."/>
        </authorList>
    </citation>
    <scope>NUCLEOTIDE SEQUENCE [LARGE SCALE GENOMIC DNA]</scope>
    <source>
        <strain evidence="3">Pennsylvania 47</strain>
    </source>
</reference>
<keyword evidence="4" id="KW-1185">Reference proteome</keyword>
<keyword evidence="1" id="KW-1125">Evasion of host immunity by viral interleukin-like protein</keyword>
<sequence length="173" mass="19287">MKLVFAAALWYNYLSYTTLAPLPSQLSGLLGSILFQVDSLINGSCSNFHCDGRNGVILFEQSQLPTPAPECLSSNFNKTQCLKWSLDSIASYYDFFNNMKPDGNVQGLQSSLKGLRQSLQQNYPNAEIHLINKTESNNLSQTPSMQRYQDGKELAVMQGLSGLIQTLQRVVRL</sequence>
<accession>A0A060D3K7</accession>